<gene>
    <name evidence="5" type="primary">pxpB</name>
    <name evidence="5" type="ORF">JQS30_00955</name>
</gene>
<dbReference type="InterPro" id="IPR010016">
    <property type="entry name" value="PxpB"/>
</dbReference>
<dbReference type="EC" id="3.5.2.9" evidence="5"/>
<accession>A0A895XP55</accession>
<dbReference type="GO" id="GO:0005524">
    <property type="term" value="F:ATP binding"/>
    <property type="evidence" value="ECO:0007669"/>
    <property type="project" value="UniProtKB-KW"/>
</dbReference>
<dbReference type="SMART" id="SM00796">
    <property type="entry name" value="AHS1"/>
    <property type="match status" value="1"/>
</dbReference>
<keyword evidence="2 5" id="KW-0378">Hydrolase</keyword>
<dbReference type="GO" id="GO:0017168">
    <property type="term" value="F:5-oxoprolinase (ATP-hydrolyzing) activity"/>
    <property type="evidence" value="ECO:0007669"/>
    <property type="project" value="UniProtKB-EC"/>
</dbReference>
<dbReference type="InterPro" id="IPR003833">
    <property type="entry name" value="CT_C_D"/>
</dbReference>
<organism evidence="5 6">
    <name type="scientific">Natronoglycomyces albus</name>
    <dbReference type="NCBI Taxonomy" id="2811108"/>
    <lineage>
        <taxon>Bacteria</taxon>
        <taxon>Bacillati</taxon>
        <taxon>Actinomycetota</taxon>
        <taxon>Actinomycetes</taxon>
        <taxon>Glycomycetales</taxon>
        <taxon>Glycomycetaceae</taxon>
        <taxon>Natronoglycomyces</taxon>
    </lineage>
</organism>
<dbReference type="Gene3D" id="3.30.1360.40">
    <property type="match status" value="1"/>
</dbReference>
<dbReference type="EMBL" id="CP070496">
    <property type="protein sequence ID" value="QSB05542.1"/>
    <property type="molecule type" value="Genomic_DNA"/>
</dbReference>
<dbReference type="PANTHER" id="PTHR34698:SF2">
    <property type="entry name" value="5-OXOPROLINASE SUBUNIT B"/>
    <property type="match status" value="1"/>
</dbReference>
<dbReference type="Pfam" id="PF02682">
    <property type="entry name" value="CT_C_D"/>
    <property type="match status" value="1"/>
</dbReference>
<sequence length="227" mass="24227">MDNDDTFRPQFTPLPAGPRGLLIECGTAEAASACYQQVQQHRRSGALDVTDAIPGATTVLLDGVEDTEALAARIRNWAIEQTAREATGHVEIPVLYDGPDVADVAHMWGVSPAEVPDLHSRITYRSAFCGFMPGFAYLEGAPSELHVPRRSSPRTRVPAGSVALAGPWCGVYPRETPGGWQLIGTMVGSRPLFDPTAEPAALLAPGTTVRFIPAVPTRTANEEGNGR</sequence>
<dbReference type="Proteomes" id="UP000662939">
    <property type="component" value="Chromosome"/>
</dbReference>
<dbReference type="SUPFAM" id="SSF50891">
    <property type="entry name" value="Cyclophilin-like"/>
    <property type="match status" value="1"/>
</dbReference>
<evidence type="ECO:0000313" key="5">
    <source>
        <dbReference type="EMBL" id="QSB05542.1"/>
    </source>
</evidence>
<feature type="domain" description="Carboxyltransferase" evidence="4">
    <location>
        <begin position="11"/>
        <end position="203"/>
    </location>
</feature>
<evidence type="ECO:0000256" key="2">
    <source>
        <dbReference type="ARBA" id="ARBA00022801"/>
    </source>
</evidence>
<dbReference type="PANTHER" id="PTHR34698">
    <property type="entry name" value="5-OXOPROLINASE SUBUNIT B"/>
    <property type="match status" value="1"/>
</dbReference>
<keyword evidence="6" id="KW-1185">Reference proteome</keyword>
<protein>
    <submittedName>
        <fullName evidence="5">5-oxoprolinase subunit PxpB</fullName>
        <ecNumber evidence="5">3.5.2.9</ecNumber>
    </submittedName>
</protein>
<dbReference type="KEGG" id="nav:JQS30_00955"/>
<evidence type="ECO:0000313" key="6">
    <source>
        <dbReference type="Proteomes" id="UP000662939"/>
    </source>
</evidence>
<dbReference type="RefSeq" id="WP_213171550.1">
    <property type="nucleotide sequence ID" value="NZ_CP070496.1"/>
</dbReference>
<name>A0A895XP55_9ACTN</name>
<keyword evidence="1" id="KW-0547">Nucleotide-binding</keyword>
<dbReference type="AlphaFoldDB" id="A0A895XP55"/>
<evidence type="ECO:0000256" key="1">
    <source>
        <dbReference type="ARBA" id="ARBA00022741"/>
    </source>
</evidence>
<evidence type="ECO:0000259" key="4">
    <source>
        <dbReference type="SMART" id="SM00796"/>
    </source>
</evidence>
<reference evidence="5" key="1">
    <citation type="submission" date="2021-02" db="EMBL/GenBank/DDBJ databases">
        <title>Natronoglycomyces albus gen. nov., sp. nov, a haloalkaliphilic actinobacterium from a soda solonchak soil.</title>
        <authorList>
            <person name="Sorokin D.Y."/>
            <person name="Khijniak T.V."/>
            <person name="Zakharycheva A.P."/>
            <person name="Boueva O.V."/>
            <person name="Ariskina E.V."/>
            <person name="Hahnke R.L."/>
            <person name="Bunk B."/>
            <person name="Sproer C."/>
            <person name="Schumann P."/>
            <person name="Evtushenko L.I."/>
            <person name="Kublanov I.V."/>
        </authorList>
    </citation>
    <scope>NUCLEOTIDE SEQUENCE</scope>
    <source>
        <strain evidence="5">DSM 106290</strain>
    </source>
</reference>
<evidence type="ECO:0000256" key="3">
    <source>
        <dbReference type="ARBA" id="ARBA00022840"/>
    </source>
</evidence>
<dbReference type="NCBIfam" id="TIGR00370">
    <property type="entry name" value="5-oxoprolinase subunit PxpB"/>
    <property type="match status" value="1"/>
</dbReference>
<keyword evidence="3" id="KW-0067">ATP-binding</keyword>
<dbReference type="InterPro" id="IPR029000">
    <property type="entry name" value="Cyclophilin-like_dom_sf"/>
</dbReference>
<proteinExistence type="predicted"/>
<dbReference type="Gene3D" id="2.40.100.10">
    <property type="entry name" value="Cyclophilin-like"/>
    <property type="match status" value="1"/>
</dbReference>